<dbReference type="AlphaFoldDB" id="D8U3H1"/>
<dbReference type="PANTHER" id="PTHR23313">
    <property type="entry name" value="TSEC1-RELATED"/>
    <property type="match status" value="1"/>
</dbReference>
<name>D8U3H1_VOLCA</name>
<feature type="region of interest" description="Disordered" evidence="1">
    <location>
        <begin position="118"/>
        <end position="184"/>
    </location>
</feature>
<dbReference type="RefSeq" id="XP_002953155.1">
    <property type="nucleotide sequence ID" value="XM_002953109.1"/>
</dbReference>
<dbReference type="OrthoDB" id="269872at2759"/>
<organism evidence="3">
    <name type="scientific">Volvox carteri f. nagariensis</name>
    <dbReference type="NCBI Taxonomy" id="3068"/>
    <lineage>
        <taxon>Eukaryota</taxon>
        <taxon>Viridiplantae</taxon>
        <taxon>Chlorophyta</taxon>
        <taxon>core chlorophytes</taxon>
        <taxon>Chlorophyceae</taxon>
        <taxon>CS clade</taxon>
        <taxon>Chlamydomonadales</taxon>
        <taxon>Volvocaceae</taxon>
        <taxon>Volvox</taxon>
    </lineage>
</organism>
<dbReference type="PANTHER" id="PTHR23313:SF0">
    <property type="entry name" value="TESTIS-EXPRESSED PROTEIN 9"/>
    <property type="match status" value="1"/>
</dbReference>
<keyword evidence="3" id="KW-1185">Reference proteome</keyword>
<evidence type="ECO:0008006" key="4">
    <source>
        <dbReference type="Google" id="ProtNLM"/>
    </source>
</evidence>
<proteinExistence type="predicted"/>
<evidence type="ECO:0000256" key="1">
    <source>
        <dbReference type="SAM" id="MobiDB-lite"/>
    </source>
</evidence>
<dbReference type="eggNOG" id="ENOG502QPKV">
    <property type="taxonomic scope" value="Eukaryota"/>
</dbReference>
<dbReference type="GeneID" id="9622231"/>
<dbReference type="EMBL" id="GL378355">
    <property type="protein sequence ID" value="EFJ45754.1"/>
    <property type="molecule type" value="Genomic_DNA"/>
</dbReference>
<feature type="compositionally biased region" description="Basic and acidic residues" evidence="1">
    <location>
        <begin position="286"/>
        <end position="306"/>
    </location>
</feature>
<dbReference type="InParanoid" id="D8U3H1"/>
<sequence length="407" mass="44360">MANFSYGTSMQATDYGLFGNEDNVLQRSSDEDLDDMVQRNIQDVLQQAGVDQDAPYEAPCDAPLHGGLSREDSGQNLLPGSDVPDYALLQVSRHESTGLGPSTSGAAPRAAVVAAAAKSVPQAGQRRPAGGEVAQQQRKQQQQRTFITGTGSTSGSLSRSQESSACPSSATAGPATRLSGEVQPGGNAVVRTAVNTSALLDVPGQPEASLRLHKARIKALEDDLSRTNKVLLDREKQLAEALRELKELRGQAASWARDKKALEGQLDKAKKQAADAESALKNTESQVRDLSKADSRAERERRASEAEVRARDVRLQRALEEVERYKQLLSEVRAQERETKGSAQQDTGRLLAENRKLERQRAELITAFKKQLKLIEVLKRQKVHLEAARALQFSEEEFLKTLEMGAA</sequence>
<dbReference type="KEGG" id="vcn:VOLCADRAFT_105836"/>
<evidence type="ECO:0000313" key="2">
    <source>
        <dbReference type="EMBL" id="EFJ45754.1"/>
    </source>
</evidence>
<gene>
    <name evidence="2" type="ORF">VOLCADRAFT_105836</name>
</gene>
<feature type="compositionally biased region" description="Low complexity" evidence="1">
    <location>
        <begin position="135"/>
        <end position="164"/>
    </location>
</feature>
<evidence type="ECO:0000313" key="3">
    <source>
        <dbReference type="Proteomes" id="UP000001058"/>
    </source>
</evidence>
<feature type="region of interest" description="Disordered" evidence="1">
    <location>
        <begin position="50"/>
        <end position="81"/>
    </location>
</feature>
<dbReference type="Gene3D" id="1.10.287.1490">
    <property type="match status" value="1"/>
</dbReference>
<accession>D8U3H1</accession>
<dbReference type="Proteomes" id="UP000001058">
    <property type="component" value="Unassembled WGS sequence"/>
</dbReference>
<protein>
    <recommendedName>
        <fullName evidence="4">Testis-expressed sequence 9 protein</fullName>
    </recommendedName>
</protein>
<feature type="region of interest" description="Disordered" evidence="1">
    <location>
        <begin position="273"/>
        <end position="306"/>
    </location>
</feature>
<reference evidence="2 3" key="1">
    <citation type="journal article" date="2010" name="Science">
        <title>Genomic analysis of organismal complexity in the multicellular green alga Volvox carteri.</title>
        <authorList>
            <person name="Prochnik S.E."/>
            <person name="Umen J."/>
            <person name="Nedelcu A.M."/>
            <person name="Hallmann A."/>
            <person name="Miller S.M."/>
            <person name="Nishii I."/>
            <person name="Ferris P."/>
            <person name="Kuo A."/>
            <person name="Mitros T."/>
            <person name="Fritz-Laylin L.K."/>
            <person name="Hellsten U."/>
            <person name="Chapman J."/>
            <person name="Simakov O."/>
            <person name="Rensing S.A."/>
            <person name="Terry A."/>
            <person name="Pangilinan J."/>
            <person name="Kapitonov V."/>
            <person name="Jurka J."/>
            <person name="Salamov A."/>
            <person name="Shapiro H."/>
            <person name="Schmutz J."/>
            <person name="Grimwood J."/>
            <person name="Lindquist E."/>
            <person name="Lucas S."/>
            <person name="Grigoriev I.V."/>
            <person name="Schmitt R."/>
            <person name="Kirk D."/>
            <person name="Rokhsar D.S."/>
        </authorList>
    </citation>
    <scope>NUCLEOTIDE SEQUENCE [LARGE SCALE GENOMIC DNA]</scope>
    <source>
        <strain evidence="3">f. Nagariensis / Eve</strain>
    </source>
</reference>